<keyword evidence="4" id="KW-1185">Reference proteome</keyword>
<dbReference type="KEGG" id="sre:PTSG_08643"/>
<evidence type="ECO:0000256" key="1">
    <source>
        <dbReference type="SAM" id="MobiDB-lite"/>
    </source>
</evidence>
<evidence type="ECO:0000313" key="3">
    <source>
        <dbReference type="EMBL" id="EGD77545.1"/>
    </source>
</evidence>
<dbReference type="Proteomes" id="UP000007799">
    <property type="component" value="Unassembled WGS sequence"/>
</dbReference>
<dbReference type="RefSeq" id="XP_004990433.1">
    <property type="nucleotide sequence ID" value="XM_004990376.1"/>
</dbReference>
<feature type="transmembrane region" description="Helical" evidence="2">
    <location>
        <begin position="178"/>
        <end position="199"/>
    </location>
</feature>
<evidence type="ECO:0000256" key="2">
    <source>
        <dbReference type="SAM" id="Phobius"/>
    </source>
</evidence>
<gene>
    <name evidence="3" type="ORF">PTSG_08643</name>
</gene>
<proteinExistence type="predicted"/>
<feature type="compositionally biased region" description="Low complexity" evidence="1">
    <location>
        <begin position="271"/>
        <end position="307"/>
    </location>
</feature>
<dbReference type="Gene3D" id="1.20.140.150">
    <property type="match status" value="1"/>
</dbReference>
<organism evidence="4">
    <name type="scientific">Salpingoeca rosetta (strain ATCC 50818 / BSB-021)</name>
    <dbReference type="NCBI Taxonomy" id="946362"/>
    <lineage>
        <taxon>Eukaryota</taxon>
        <taxon>Choanoflagellata</taxon>
        <taxon>Craspedida</taxon>
        <taxon>Salpingoecidae</taxon>
        <taxon>Salpingoeca</taxon>
    </lineage>
</organism>
<name>F2UK96_SALR5</name>
<feature type="compositionally biased region" description="Low complexity" evidence="1">
    <location>
        <begin position="221"/>
        <end position="233"/>
    </location>
</feature>
<dbReference type="AlphaFoldDB" id="F2UK96"/>
<feature type="transmembrane region" description="Helical" evidence="2">
    <location>
        <begin position="129"/>
        <end position="150"/>
    </location>
</feature>
<feature type="compositionally biased region" description="Polar residues" evidence="1">
    <location>
        <begin position="210"/>
        <end position="220"/>
    </location>
</feature>
<feature type="transmembrane region" description="Helical" evidence="2">
    <location>
        <begin position="6"/>
        <end position="24"/>
    </location>
</feature>
<sequence length="325" mass="34622">MQVLCTHLMLVLVPLILFIVALSLNTWAEIDDLLISGTHLDYGLFQVCGYDSYPPELNITSNCYAYNSDAIPPALKRTNHLAEVYGCGSCDHRRKTTIAFTIMAVLWLGVAALFTCIDVEDGNGDSDAVGFPAMAAAVFGVIGFAVWIVLIRFDYNKDRKWIELANGESQPTLRDSTAVHIAAAAWVCSFLLGIVIFNLNANETTGVCTQSQKQRFPHTTSSSSSSSSSSAAARGGGHGDQYEPEFELGPPPGVAHDTPSRVPDEVLRARSATSPPTETTTAAATTATSPEITTTTTDMTSGITSGTPVDRPPAYTAVVDAESHA</sequence>
<reference evidence="3" key="1">
    <citation type="submission" date="2009-08" db="EMBL/GenBank/DDBJ databases">
        <title>Annotation of Salpingoeca rosetta.</title>
        <authorList>
            <consortium name="The Broad Institute Genome Sequencing Platform"/>
            <person name="Russ C."/>
            <person name="Cuomo C."/>
            <person name="Burger G."/>
            <person name="Gray M.W."/>
            <person name="Holland P.W.H."/>
            <person name="King N."/>
            <person name="Lang F.B.F."/>
            <person name="Roger A.J."/>
            <person name="Ruiz-Trillo I."/>
            <person name="Young S.K."/>
            <person name="Zeng Q."/>
            <person name="Gargeya S."/>
            <person name="Alvarado L."/>
            <person name="Berlin A."/>
            <person name="Chapman S.B."/>
            <person name="Chen Z."/>
            <person name="Freedman E."/>
            <person name="Gellesch M."/>
            <person name="Goldberg J."/>
            <person name="Griggs A."/>
            <person name="Gujja S."/>
            <person name="Heilman E."/>
            <person name="Heiman D."/>
            <person name="Howarth C."/>
            <person name="Mehta T."/>
            <person name="Neiman D."/>
            <person name="Pearson M."/>
            <person name="Roberts A."/>
            <person name="Saif S."/>
            <person name="Shea T."/>
            <person name="Shenoy N."/>
            <person name="Sisk P."/>
            <person name="Stolte C."/>
            <person name="Sykes S."/>
            <person name="White J."/>
            <person name="Yandava C."/>
            <person name="Haas B."/>
            <person name="Nusbaum C."/>
            <person name="Birren B."/>
        </authorList>
    </citation>
    <scope>NUCLEOTIDE SEQUENCE [LARGE SCALE GENOMIC DNA]</scope>
    <source>
        <strain evidence="3">ATCC 50818</strain>
    </source>
</reference>
<dbReference type="EMBL" id="GL832978">
    <property type="protein sequence ID" value="EGD77545.1"/>
    <property type="molecule type" value="Genomic_DNA"/>
</dbReference>
<protein>
    <submittedName>
        <fullName evidence="3">Uncharacterized protein</fullName>
    </submittedName>
</protein>
<keyword evidence="2" id="KW-0812">Transmembrane</keyword>
<evidence type="ECO:0000313" key="4">
    <source>
        <dbReference type="Proteomes" id="UP000007799"/>
    </source>
</evidence>
<feature type="region of interest" description="Disordered" evidence="1">
    <location>
        <begin position="210"/>
        <end position="325"/>
    </location>
</feature>
<keyword evidence="2" id="KW-1133">Transmembrane helix</keyword>
<dbReference type="InParanoid" id="F2UK96"/>
<keyword evidence="2" id="KW-0472">Membrane</keyword>
<feature type="transmembrane region" description="Helical" evidence="2">
    <location>
        <begin position="98"/>
        <end position="117"/>
    </location>
</feature>
<accession>F2UK96</accession>
<dbReference type="GeneID" id="16070989"/>
<feature type="compositionally biased region" description="Basic and acidic residues" evidence="1">
    <location>
        <begin position="258"/>
        <end position="268"/>
    </location>
</feature>